<evidence type="ECO:0000313" key="3">
    <source>
        <dbReference type="Proteomes" id="UP000241769"/>
    </source>
</evidence>
<feature type="region of interest" description="Disordered" evidence="1">
    <location>
        <begin position="272"/>
        <end position="294"/>
    </location>
</feature>
<feature type="compositionally biased region" description="Basic and acidic residues" evidence="1">
    <location>
        <begin position="276"/>
        <end position="294"/>
    </location>
</feature>
<dbReference type="InParanoid" id="A0A2P6NC12"/>
<dbReference type="AlphaFoldDB" id="A0A2P6NC12"/>
<accession>A0A2P6NC12</accession>
<gene>
    <name evidence="2" type="ORF">PROFUN_10931</name>
</gene>
<proteinExistence type="predicted"/>
<keyword evidence="3" id="KW-1185">Reference proteome</keyword>
<reference evidence="2 3" key="1">
    <citation type="journal article" date="2018" name="Genome Biol. Evol.">
        <title>Multiple Roots of Fruiting Body Formation in Amoebozoa.</title>
        <authorList>
            <person name="Hillmann F."/>
            <person name="Forbes G."/>
            <person name="Novohradska S."/>
            <person name="Ferling I."/>
            <person name="Riege K."/>
            <person name="Groth M."/>
            <person name="Westermann M."/>
            <person name="Marz M."/>
            <person name="Spaller T."/>
            <person name="Winckler T."/>
            <person name="Schaap P."/>
            <person name="Glockner G."/>
        </authorList>
    </citation>
    <scope>NUCLEOTIDE SEQUENCE [LARGE SCALE GENOMIC DNA]</scope>
    <source>
        <strain evidence="2 3">Jena</strain>
    </source>
</reference>
<evidence type="ECO:0000313" key="2">
    <source>
        <dbReference type="EMBL" id="PRP81491.1"/>
    </source>
</evidence>
<dbReference type="SUPFAM" id="SSF53686">
    <property type="entry name" value="Tryptophan synthase beta subunit-like PLP-dependent enzymes"/>
    <property type="match status" value="1"/>
</dbReference>
<dbReference type="Proteomes" id="UP000241769">
    <property type="component" value="Unassembled WGS sequence"/>
</dbReference>
<comment type="caution">
    <text evidence="2">The sequence shown here is derived from an EMBL/GenBank/DDBJ whole genome shotgun (WGS) entry which is preliminary data.</text>
</comment>
<protein>
    <submittedName>
        <fullName evidence="2">Uncharacterized protein</fullName>
    </submittedName>
</protein>
<sequence length="326" mass="36698">MIDTASHDVYGTKDTVTDTKSETDFNPGIIIRDYIFLKKTFHVVRDDELEAGTKQRALISWLKDMEGSEFVYAGPVFGYAQIALALAAKINGKKATLFLEKRSPRHPLTQKAGSLGADIIEIRRGAHLKEVQQAAEEYTTERKDEGTVLLPLGLHTPQFIDILTRQVHEAITKTHPHLMQHPPKRMWLVVGSATILAALHKIWPQTHFLCVQVEGMNHTIYIAPERFDQISRRLPPYPSVCTYDAKLWQFVEDHGEDGDYIWNVGRDVSPGYDESDQVRVNDDAEDHGSDKDRIKNRQQVSDSFVTIRASGSQNILSGGADIPITL</sequence>
<name>A0A2P6NC12_9EUKA</name>
<dbReference type="EMBL" id="MDYQ01000123">
    <property type="protein sequence ID" value="PRP81491.1"/>
    <property type="molecule type" value="Genomic_DNA"/>
</dbReference>
<evidence type="ECO:0000256" key="1">
    <source>
        <dbReference type="SAM" id="MobiDB-lite"/>
    </source>
</evidence>
<organism evidence="2 3">
    <name type="scientific">Planoprotostelium fungivorum</name>
    <dbReference type="NCBI Taxonomy" id="1890364"/>
    <lineage>
        <taxon>Eukaryota</taxon>
        <taxon>Amoebozoa</taxon>
        <taxon>Evosea</taxon>
        <taxon>Variosea</taxon>
        <taxon>Cavosteliida</taxon>
        <taxon>Cavosteliaceae</taxon>
        <taxon>Planoprotostelium</taxon>
    </lineage>
</organism>
<dbReference type="InterPro" id="IPR036052">
    <property type="entry name" value="TrpB-like_PALP_sf"/>
</dbReference>
<dbReference type="OrthoDB" id="10581601at2759"/>